<accession>A0A1A7PRL1</accession>
<reference evidence="2 3" key="1">
    <citation type="submission" date="2014-11" db="EMBL/GenBank/DDBJ databases">
        <title>Pan-genome of Gallibacterium spp.</title>
        <authorList>
            <person name="Kudirkiene E."/>
            <person name="Bojesen A.M."/>
        </authorList>
    </citation>
    <scope>NUCLEOTIDE SEQUENCE [LARGE SCALE GENOMIC DNA]</scope>
    <source>
        <strain evidence="2 3">59/S3/89</strain>
    </source>
</reference>
<dbReference type="RefSeq" id="WP_065237478.1">
    <property type="nucleotide sequence ID" value="NZ_JTJR01000026.1"/>
</dbReference>
<keyword evidence="1" id="KW-0472">Membrane</keyword>
<organism evidence="2 3">
    <name type="scientific">Gallibacterium genomosp. 3</name>
    <dbReference type="NCBI Taxonomy" id="505345"/>
    <lineage>
        <taxon>Bacteria</taxon>
        <taxon>Pseudomonadati</taxon>
        <taxon>Pseudomonadota</taxon>
        <taxon>Gammaproteobacteria</taxon>
        <taxon>Pasteurellales</taxon>
        <taxon>Pasteurellaceae</taxon>
        <taxon>Gallibacterium</taxon>
    </lineage>
</organism>
<feature type="transmembrane region" description="Helical" evidence="1">
    <location>
        <begin position="20"/>
        <end position="38"/>
    </location>
</feature>
<dbReference type="STRING" id="505345.QV06_06775"/>
<sequence length="71" mass="8027">MEEEINTSTSEYLGFKVIKYLLLAFIIFLLGLCSHIVCDVSRSALPEKVFPVPLKADGATYEFEYIPQILV</sequence>
<keyword evidence="1" id="KW-1133">Transmembrane helix</keyword>
<dbReference type="Proteomes" id="UP000092626">
    <property type="component" value="Unassembled WGS sequence"/>
</dbReference>
<name>A0A1A7PRL1_9PAST</name>
<comment type="caution">
    <text evidence="2">The sequence shown here is derived from an EMBL/GenBank/DDBJ whole genome shotgun (WGS) entry which is preliminary data.</text>
</comment>
<protein>
    <submittedName>
        <fullName evidence="2">Uncharacterized protein</fullName>
    </submittedName>
</protein>
<evidence type="ECO:0000313" key="3">
    <source>
        <dbReference type="Proteomes" id="UP000092626"/>
    </source>
</evidence>
<evidence type="ECO:0000256" key="1">
    <source>
        <dbReference type="SAM" id="Phobius"/>
    </source>
</evidence>
<dbReference type="EMBL" id="JTJR01000026">
    <property type="protein sequence ID" value="OBX04352.1"/>
    <property type="molecule type" value="Genomic_DNA"/>
</dbReference>
<dbReference type="AlphaFoldDB" id="A0A1A7PRL1"/>
<keyword evidence="1" id="KW-0812">Transmembrane</keyword>
<gene>
    <name evidence="2" type="ORF">QV06_06775</name>
</gene>
<proteinExistence type="predicted"/>
<evidence type="ECO:0000313" key="2">
    <source>
        <dbReference type="EMBL" id="OBX04352.1"/>
    </source>
</evidence>